<evidence type="ECO:0000256" key="8">
    <source>
        <dbReference type="ARBA" id="ARBA00048679"/>
    </source>
</evidence>
<dbReference type="GO" id="GO:0005524">
    <property type="term" value="F:ATP binding"/>
    <property type="evidence" value="ECO:0007669"/>
    <property type="project" value="UniProtKB-KW"/>
</dbReference>
<protein>
    <recommendedName>
        <fullName evidence="1">non-specific serine/threonine protein kinase</fullName>
        <ecNumber evidence="1">2.7.11.1</ecNumber>
    </recommendedName>
</protein>
<feature type="non-terminal residue" evidence="11">
    <location>
        <position position="1"/>
    </location>
</feature>
<evidence type="ECO:0000256" key="3">
    <source>
        <dbReference type="ARBA" id="ARBA00022679"/>
    </source>
</evidence>
<reference evidence="11 12" key="1">
    <citation type="submission" date="2019-03" db="EMBL/GenBank/DDBJ databases">
        <title>Single cell metagenomics reveals metabolic interactions within the superorganism composed of flagellate Streblomastix strix and complex community of Bacteroidetes bacteria on its surface.</title>
        <authorList>
            <person name="Treitli S.C."/>
            <person name="Kolisko M."/>
            <person name="Husnik F."/>
            <person name="Keeling P."/>
            <person name="Hampl V."/>
        </authorList>
    </citation>
    <scope>NUCLEOTIDE SEQUENCE [LARGE SCALE GENOMIC DNA]</scope>
    <source>
        <strain evidence="11">ST1C</strain>
    </source>
</reference>
<dbReference type="InterPro" id="IPR008271">
    <property type="entry name" value="Ser/Thr_kinase_AS"/>
</dbReference>
<evidence type="ECO:0000256" key="5">
    <source>
        <dbReference type="ARBA" id="ARBA00022777"/>
    </source>
</evidence>
<keyword evidence="4" id="KW-0547">Nucleotide-binding</keyword>
<evidence type="ECO:0000313" key="11">
    <source>
        <dbReference type="EMBL" id="KAA6376662.1"/>
    </source>
</evidence>
<dbReference type="GO" id="GO:0004674">
    <property type="term" value="F:protein serine/threonine kinase activity"/>
    <property type="evidence" value="ECO:0007669"/>
    <property type="project" value="UniProtKB-KW"/>
</dbReference>
<comment type="catalytic activity">
    <reaction evidence="7">
        <text>L-threonyl-[protein] + ATP = O-phospho-L-threonyl-[protein] + ADP + H(+)</text>
        <dbReference type="Rhea" id="RHEA:46608"/>
        <dbReference type="Rhea" id="RHEA-COMP:11060"/>
        <dbReference type="Rhea" id="RHEA-COMP:11605"/>
        <dbReference type="ChEBI" id="CHEBI:15378"/>
        <dbReference type="ChEBI" id="CHEBI:30013"/>
        <dbReference type="ChEBI" id="CHEBI:30616"/>
        <dbReference type="ChEBI" id="CHEBI:61977"/>
        <dbReference type="ChEBI" id="CHEBI:456216"/>
        <dbReference type="EC" id="2.7.11.1"/>
    </reaction>
</comment>
<evidence type="ECO:0000256" key="4">
    <source>
        <dbReference type="ARBA" id="ARBA00022741"/>
    </source>
</evidence>
<accession>A0A5J4V2R9</accession>
<feature type="region of interest" description="Disordered" evidence="9">
    <location>
        <begin position="292"/>
        <end position="324"/>
    </location>
</feature>
<dbReference type="PANTHER" id="PTHR43671:SF98">
    <property type="entry name" value="SERINE_THREONINE-PROTEIN KINASE NEK11"/>
    <property type="match status" value="1"/>
</dbReference>
<evidence type="ECO:0000313" key="12">
    <source>
        <dbReference type="Proteomes" id="UP000324800"/>
    </source>
</evidence>
<keyword evidence="6" id="KW-0067">ATP-binding</keyword>
<dbReference type="Pfam" id="PF00069">
    <property type="entry name" value="Pkinase"/>
    <property type="match status" value="1"/>
</dbReference>
<sequence length="580" mass="67310">HSHNVMHRDLKPANILVNQDGTIRLGDFGLSREMNEDYYLTIAGTKVYMAPEVHLLKRMNKSSDMFSLGVIIFQLITGHHPYEADSEEAMIDKIKKNKVSELPDWVSNQMKEVIKWMMNNNENHRPTTKMILSHDTVLMYLRSCEDREQSKQEKIEALNERDLLIEERNQERIEKNRVIDERNRIQSDNERALAERDLLIEERNQERIEKNRVIDERNRIQSDNERALAERDRERIEKEKFKQERDQEKRRADTTQSELDKQKTKTNQSQELVSAFQQLIETTQSEVTRLTTENQHLQTELSKLRPLTTQQKQQSKAEPQHQQIQQQIPFFSNTQQSDNLFSLQQMSFVQPVVIRGDQIGQNMMVPKLLSKEQVKTETKVLQILRSVPPSLNPNMLVGIIPNKQYAYQEGLKIIRTNKYGRCSTVAFNPIISSGIVRFGGFFERHSGLSFMIGIADSSAVFGSDEGPSSGENDKKTVRYSMDGSISHIGPIIPGNSRIELNKSVSCEVNMNISPRTLTFFYDNQEQRLSVRKIPNSIRFYIYLFAPNSSFTINRFENVQYSSAKGVSNGKVFEWGKEWKK</sequence>
<gene>
    <name evidence="11" type="ORF">EZS28_027811</name>
</gene>
<dbReference type="PROSITE" id="PS00108">
    <property type="entry name" value="PROTEIN_KINASE_ST"/>
    <property type="match status" value="1"/>
</dbReference>
<dbReference type="SMART" id="SM00220">
    <property type="entry name" value="S_TKc"/>
    <property type="match status" value="1"/>
</dbReference>
<name>A0A5J4V2R9_9EUKA</name>
<feature type="domain" description="Protein kinase" evidence="10">
    <location>
        <begin position="1"/>
        <end position="137"/>
    </location>
</feature>
<dbReference type="AlphaFoldDB" id="A0A5J4V2R9"/>
<evidence type="ECO:0000256" key="2">
    <source>
        <dbReference type="ARBA" id="ARBA00022527"/>
    </source>
</evidence>
<dbReference type="Proteomes" id="UP000324800">
    <property type="component" value="Unassembled WGS sequence"/>
</dbReference>
<feature type="region of interest" description="Disordered" evidence="9">
    <location>
        <begin position="230"/>
        <end position="268"/>
    </location>
</feature>
<evidence type="ECO:0000256" key="7">
    <source>
        <dbReference type="ARBA" id="ARBA00047899"/>
    </source>
</evidence>
<evidence type="ECO:0000259" key="10">
    <source>
        <dbReference type="PROSITE" id="PS50011"/>
    </source>
</evidence>
<evidence type="ECO:0000256" key="1">
    <source>
        <dbReference type="ARBA" id="ARBA00012513"/>
    </source>
</evidence>
<comment type="catalytic activity">
    <reaction evidence="8">
        <text>L-seryl-[protein] + ATP = O-phospho-L-seryl-[protein] + ADP + H(+)</text>
        <dbReference type="Rhea" id="RHEA:17989"/>
        <dbReference type="Rhea" id="RHEA-COMP:9863"/>
        <dbReference type="Rhea" id="RHEA-COMP:11604"/>
        <dbReference type="ChEBI" id="CHEBI:15378"/>
        <dbReference type="ChEBI" id="CHEBI:29999"/>
        <dbReference type="ChEBI" id="CHEBI:30616"/>
        <dbReference type="ChEBI" id="CHEBI:83421"/>
        <dbReference type="ChEBI" id="CHEBI:456216"/>
        <dbReference type="EC" id="2.7.11.1"/>
    </reaction>
</comment>
<evidence type="ECO:0000256" key="9">
    <source>
        <dbReference type="SAM" id="MobiDB-lite"/>
    </source>
</evidence>
<dbReference type="InterPro" id="IPR000719">
    <property type="entry name" value="Prot_kinase_dom"/>
</dbReference>
<organism evidence="11 12">
    <name type="scientific">Streblomastix strix</name>
    <dbReference type="NCBI Taxonomy" id="222440"/>
    <lineage>
        <taxon>Eukaryota</taxon>
        <taxon>Metamonada</taxon>
        <taxon>Preaxostyla</taxon>
        <taxon>Oxymonadida</taxon>
        <taxon>Streblomastigidae</taxon>
        <taxon>Streblomastix</taxon>
    </lineage>
</organism>
<keyword evidence="5 11" id="KW-0418">Kinase</keyword>
<dbReference type="EMBL" id="SNRW01010370">
    <property type="protein sequence ID" value="KAA6376662.1"/>
    <property type="molecule type" value="Genomic_DNA"/>
</dbReference>
<proteinExistence type="predicted"/>
<dbReference type="PANTHER" id="PTHR43671">
    <property type="entry name" value="SERINE/THREONINE-PROTEIN KINASE NEK"/>
    <property type="match status" value="1"/>
</dbReference>
<keyword evidence="3" id="KW-0808">Transferase</keyword>
<dbReference type="InterPro" id="IPR011009">
    <property type="entry name" value="Kinase-like_dom_sf"/>
</dbReference>
<evidence type="ECO:0000256" key="6">
    <source>
        <dbReference type="ARBA" id="ARBA00022840"/>
    </source>
</evidence>
<dbReference type="EC" id="2.7.11.1" evidence="1"/>
<dbReference type="SUPFAM" id="SSF56112">
    <property type="entry name" value="Protein kinase-like (PK-like)"/>
    <property type="match status" value="1"/>
</dbReference>
<feature type="compositionally biased region" description="Polar residues" evidence="9">
    <location>
        <begin position="292"/>
        <end position="317"/>
    </location>
</feature>
<dbReference type="PROSITE" id="PS50011">
    <property type="entry name" value="PROTEIN_KINASE_DOM"/>
    <property type="match status" value="1"/>
</dbReference>
<keyword evidence="2" id="KW-0723">Serine/threonine-protein kinase</keyword>
<comment type="caution">
    <text evidence="11">The sequence shown here is derived from an EMBL/GenBank/DDBJ whole genome shotgun (WGS) entry which is preliminary data.</text>
</comment>
<feature type="compositionally biased region" description="Basic and acidic residues" evidence="9">
    <location>
        <begin position="230"/>
        <end position="263"/>
    </location>
</feature>
<dbReference type="Gene3D" id="1.10.510.10">
    <property type="entry name" value="Transferase(Phosphotransferase) domain 1"/>
    <property type="match status" value="1"/>
</dbReference>
<dbReference type="InterPro" id="IPR050660">
    <property type="entry name" value="NEK_Ser/Thr_kinase"/>
</dbReference>